<evidence type="ECO:0000259" key="2">
    <source>
        <dbReference type="PROSITE" id="PS51140"/>
    </source>
</evidence>
<gene>
    <name evidence="3" type="ORF">GPECTOR_22g804</name>
</gene>
<dbReference type="InterPro" id="IPR041800">
    <property type="entry name" value="ASCC2_CUE"/>
</dbReference>
<evidence type="ECO:0000256" key="1">
    <source>
        <dbReference type="SAM" id="MobiDB-lite"/>
    </source>
</evidence>
<dbReference type="SUPFAM" id="SSF46934">
    <property type="entry name" value="UBA-like"/>
    <property type="match status" value="1"/>
</dbReference>
<feature type="compositionally biased region" description="Gly residues" evidence="1">
    <location>
        <begin position="212"/>
        <end position="224"/>
    </location>
</feature>
<dbReference type="Pfam" id="PF02845">
    <property type="entry name" value="CUE"/>
    <property type="match status" value="1"/>
</dbReference>
<dbReference type="InterPro" id="IPR052586">
    <property type="entry name" value="ASCC2"/>
</dbReference>
<name>A0A150GHE4_GONPE</name>
<dbReference type="CDD" id="cd14364">
    <property type="entry name" value="CUE_ASCC2"/>
    <property type="match status" value="1"/>
</dbReference>
<dbReference type="SMART" id="SM00546">
    <property type="entry name" value="CUE"/>
    <property type="match status" value="1"/>
</dbReference>
<dbReference type="PANTHER" id="PTHR21494:SF0">
    <property type="entry name" value="ACTIVATING SIGNAL COINTEGRATOR 1 COMPLEX SUBUNIT 2"/>
    <property type="match status" value="1"/>
</dbReference>
<dbReference type="STRING" id="33097.A0A150GHE4"/>
<dbReference type="PROSITE" id="PS51140">
    <property type="entry name" value="CUE"/>
    <property type="match status" value="1"/>
</dbReference>
<dbReference type="OrthoDB" id="5577209at2759"/>
<evidence type="ECO:0000313" key="4">
    <source>
        <dbReference type="Proteomes" id="UP000075714"/>
    </source>
</evidence>
<dbReference type="PANTHER" id="PTHR21494">
    <property type="entry name" value="ACTIVATING SIGNAL COINTEGRATOR 1 COMPLEX SUBUNIT 2 ASC-1 COMPLEX SUBUNIT P100"/>
    <property type="match status" value="1"/>
</dbReference>
<organism evidence="3 4">
    <name type="scientific">Gonium pectorale</name>
    <name type="common">Green alga</name>
    <dbReference type="NCBI Taxonomy" id="33097"/>
    <lineage>
        <taxon>Eukaryota</taxon>
        <taxon>Viridiplantae</taxon>
        <taxon>Chlorophyta</taxon>
        <taxon>core chlorophytes</taxon>
        <taxon>Chlorophyceae</taxon>
        <taxon>CS clade</taxon>
        <taxon>Chlamydomonadales</taxon>
        <taxon>Volvocaceae</taxon>
        <taxon>Gonium</taxon>
    </lineage>
</organism>
<feature type="domain" description="CUE" evidence="2">
    <location>
        <begin position="236"/>
        <end position="279"/>
    </location>
</feature>
<dbReference type="EMBL" id="LSYV01000023">
    <property type="protein sequence ID" value="KXZ49213.1"/>
    <property type="molecule type" value="Genomic_DNA"/>
</dbReference>
<dbReference type="Gene3D" id="1.10.8.10">
    <property type="entry name" value="DNA helicase RuvA subunit, C-terminal domain"/>
    <property type="match status" value="1"/>
</dbReference>
<dbReference type="InterPro" id="IPR003892">
    <property type="entry name" value="CUE"/>
</dbReference>
<accession>A0A150GHE4</accession>
<reference evidence="4" key="1">
    <citation type="journal article" date="2016" name="Nat. Commun.">
        <title>The Gonium pectorale genome demonstrates co-option of cell cycle regulation during the evolution of multicellularity.</title>
        <authorList>
            <person name="Hanschen E.R."/>
            <person name="Marriage T.N."/>
            <person name="Ferris P.J."/>
            <person name="Hamaji T."/>
            <person name="Toyoda A."/>
            <person name="Fujiyama A."/>
            <person name="Neme R."/>
            <person name="Noguchi H."/>
            <person name="Minakuchi Y."/>
            <person name="Suzuki M."/>
            <person name="Kawai-Toyooka H."/>
            <person name="Smith D.R."/>
            <person name="Sparks H."/>
            <person name="Anderson J."/>
            <person name="Bakaric R."/>
            <person name="Luria V."/>
            <person name="Karger A."/>
            <person name="Kirschner M.W."/>
            <person name="Durand P.M."/>
            <person name="Michod R.E."/>
            <person name="Nozaki H."/>
            <person name="Olson B.J."/>
        </authorList>
    </citation>
    <scope>NUCLEOTIDE SEQUENCE [LARGE SCALE GENOMIC DNA]</scope>
    <source>
        <strain evidence="4">NIES-2863</strain>
    </source>
</reference>
<proteinExistence type="predicted"/>
<dbReference type="GO" id="GO:0043130">
    <property type="term" value="F:ubiquitin binding"/>
    <property type="evidence" value="ECO:0007669"/>
    <property type="project" value="InterPro"/>
</dbReference>
<sequence length="299" mass="32602">MIGCVLLPRRQIPWVGTFLPFLPKDNQTWQAEDVINTINDDLARLLSLPASDFWAVVRSNDSLRICLDTYLRYKRRAYDEFREDVEGTSSASQQLARRVFMTLLRMVTPRDRDPGGPPPEQQAALLYDSWTLDVPKLMDIAVLYGGQNRELVRRFMGQLLSLQPRYRDDLAAAAPLLAANLAEVVGRCGAAGDRALRGGAEQLAAAARELGGPSGSGSGAGPSGSGSRPAAVMDPRRASLISGIKELLPDYGDGFLAACLDAYGDDSEKVVNALLEGSLLPQLSKLDPQLATWTPQQYR</sequence>
<dbReference type="InterPro" id="IPR009060">
    <property type="entry name" value="UBA-like_sf"/>
</dbReference>
<feature type="region of interest" description="Disordered" evidence="1">
    <location>
        <begin position="209"/>
        <end position="231"/>
    </location>
</feature>
<comment type="caution">
    <text evidence="3">The sequence shown here is derived from an EMBL/GenBank/DDBJ whole genome shotgun (WGS) entry which is preliminary data.</text>
</comment>
<dbReference type="AlphaFoldDB" id="A0A150GHE4"/>
<protein>
    <recommendedName>
        <fullName evidence="2">CUE domain-containing protein</fullName>
    </recommendedName>
</protein>
<keyword evidence="4" id="KW-1185">Reference proteome</keyword>
<dbReference type="Proteomes" id="UP000075714">
    <property type="component" value="Unassembled WGS sequence"/>
</dbReference>
<evidence type="ECO:0000313" key="3">
    <source>
        <dbReference type="EMBL" id="KXZ49213.1"/>
    </source>
</evidence>